<evidence type="ECO:0008006" key="3">
    <source>
        <dbReference type="Google" id="ProtNLM"/>
    </source>
</evidence>
<comment type="caution">
    <text evidence="1">The sequence shown here is derived from an EMBL/GenBank/DDBJ whole genome shotgun (WGS) entry which is preliminary data.</text>
</comment>
<gene>
    <name evidence="1" type="ORF">Ae201684_018974</name>
</gene>
<dbReference type="Proteomes" id="UP000481153">
    <property type="component" value="Unassembled WGS sequence"/>
</dbReference>
<reference evidence="1 2" key="1">
    <citation type="submission" date="2019-07" db="EMBL/GenBank/DDBJ databases">
        <title>Genomics analysis of Aphanomyces spp. identifies a new class of oomycete effector associated with host adaptation.</title>
        <authorList>
            <person name="Gaulin E."/>
        </authorList>
    </citation>
    <scope>NUCLEOTIDE SEQUENCE [LARGE SCALE GENOMIC DNA]</scope>
    <source>
        <strain evidence="1 2">ATCC 201684</strain>
    </source>
</reference>
<evidence type="ECO:0000313" key="1">
    <source>
        <dbReference type="EMBL" id="KAF0721694.1"/>
    </source>
</evidence>
<evidence type="ECO:0000313" key="2">
    <source>
        <dbReference type="Proteomes" id="UP000481153"/>
    </source>
</evidence>
<name>A0A6G0W6K1_9STRA</name>
<proteinExistence type="predicted"/>
<protein>
    <recommendedName>
        <fullName evidence="3">BZIP domain-containing protein</fullName>
    </recommendedName>
</protein>
<dbReference type="VEuPathDB" id="FungiDB:AeMF1_017882"/>
<keyword evidence="2" id="KW-1185">Reference proteome</keyword>
<organism evidence="1 2">
    <name type="scientific">Aphanomyces euteiches</name>
    <dbReference type="NCBI Taxonomy" id="100861"/>
    <lineage>
        <taxon>Eukaryota</taxon>
        <taxon>Sar</taxon>
        <taxon>Stramenopiles</taxon>
        <taxon>Oomycota</taxon>
        <taxon>Saprolegniomycetes</taxon>
        <taxon>Saprolegniales</taxon>
        <taxon>Verrucalvaceae</taxon>
        <taxon>Aphanomyces</taxon>
    </lineage>
</organism>
<dbReference type="EMBL" id="VJMJ01000370">
    <property type="protein sequence ID" value="KAF0721694.1"/>
    <property type="molecule type" value="Genomic_DNA"/>
</dbReference>
<dbReference type="AlphaFoldDB" id="A0A6G0W6K1"/>
<sequence>MVYTDKRRKDAREGMAKFRLKRKKELQTLIAQVEHLEQALNYLKAHPEEQHQAMSPFAYAHRVLARQYYALNSQVKAIKRFNRLFASWAIPQQLYQGYEEIQVPTDASSRRSGFNWLANKAYNMSVEAQPSSPIERKVEDAIKVKLHVGEDDIGTSIRAIECHVQLTIDANFENAAKTWWFDLVESTPMLSSTVSRLLSQQVALNRRYGQ</sequence>
<accession>A0A6G0W6K1</accession>